<feature type="region of interest" description="Disordered" evidence="1">
    <location>
        <begin position="71"/>
        <end position="123"/>
    </location>
</feature>
<keyword evidence="3" id="KW-1185">Reference proteome</keyword>
<dbReference type="AlphaFoldDB" id="A0A7J5YT29"/>
<dbReference type="Proteomes" id="UP000518266">
    <property type="component" value="Unassembled WGS sequence"/>
</dbReference>
<evidence type="ECO:0000256" key="1">
    <source>
        <dbReference type="SAM" id="MobiDB-lite"/>
    </source>
</evidence>
<dbReference type="EMBL" id="JAAKFY010000009">
    <property type="protein sequence ID" value="KAF3851849.1"/>
    <property type="molecule type" value="Genomic_DNA"/>
</dbReference>
<proteinExistence type="predicted"/>
<organism evidence="2 3">
    <name type="scientific">Dissostichus mawsoni</name>
    <name type="common">Antarctic cod</name>
    <dbReference type="NCBI Taxonomy" id="36200"/>
    <lineage>
        <taxon>Eukaryota</taxon>
        <taxon>Metazoa</taxon>
        <taxon>Chordata</taxon>
        <taxon>Craniata</taxon>
        <taxon>Vertebrata</taxon>
        <taxon>Euteleostomi</taxon>
        <taxon>Actinopterygii</taxon>
        <taxon>Neopterygii</taxon>
        <taxon>Teleostei</taxon>
        <taxon>Neoteleostei</taxon>
        <taxon>Acanthomorphata</taxon>
        <taxon>Eupercaria</taxon>
        <taxon>Perciformes</taxon>
        <taxon>Notothenioidei</taxon>
        <taxon>Nototheniidae</taxon>
        <taxon>Dissostichus</taxon>
    </lineage>
</organism>
<comment type="caution">
    <text evidence="2">The sequence shown here is derived from an EMBL/GenBank/DDBJ whole genome shotgun (WGS) entry which is preliminary data.</text>
</comment>
<protein>
    <submittedName>
        <fullName evidence="2">Uncharacterized protein</fullName>
    </submittedName>
</protein>
<sequence length="133" mass="14805">MLCRWRGRTPGKRPPVKPSAPLTLSARYLATCSSISLSFRRRNSLSFWLRDICRVLRFFNPFYHNPTVCSLKDERKPQPRLSSSQPSCIPCSGSSSCASRRPGPGPRSVPGPGPDGPDGHHSCWGQWVPLWAT</sequence>
<accession>A0A7J5YT29</accession>
<feature type="compositionally biased region" description="Low complexity" evidence="1">
    <location>
        <begin position="82"/>
        <end position="102"/>
    </location>
</feature>
<evidence type="ECO:0000313" key="2">
    <source>
        <dbReference type="EMBL" id="KAF3851849.1"/>
    </source>
</evidence>
<evidence type="ECO:0000313" key="3">
    <source>
        <dbReference type="Proteomes" id="UP000518266"/>
    </source>
</evidence>
<gene>
    <name evidence="2" type="ORF">F7725_005204</name>
</gene>
<name>A0A7J5YT29_DISMA</name>
<feature type="compositionally biased region" description="Pro residues" evidence="1">
    <location>
        <begin position="103"/>
        <end position="115"/>
    </location>
</feature>
<reference evidence="2 3" key="1">
    <citation type="submission" date="2020-03" db="EMBL/GenBank/DDBJ databases">
        <title>Dissostichus mawsoni Genome sequencing and assembly.</title>
        <authorList>
            <person name="Park H."/>
        </authorList>
    </citation>
    <scope>NUCLEOTIDE SEQUENCE [LARGE SCALE GENOMIC DNA]</scope>
    <source>
        <strain evidence="2">DM0001</strain>
        <tissue evidence="2">Muscle</tissue>
    </source>
</reference>